<evidence type="ECO:0000313" key="2">
    <source>
        <dbReference type="EMBL" id="MFC0717424.1"/>
    </source>
</evidence>
<feature type="transmembrane region" description="Helical" evidence="1">
    <location>
        <begin position="135"/>
        <end position="157"/>
    </location>
</feature>
<feature type="transmembrane region" description="Helical" evidence="1">
    <location>
        <begin position="304"/>
        <end position="324"/>
    </location>
</feature>
<feature type="transmembrane region" description="Helical" evidence="1">
    <location>
        <begin position="27"/>
        <end position="45"/>
    </location>
</feature>
<organism evidence="2 3">
    <name type="scientific">Luteimonas padinae</name>
    <dbReference type="NCBI Taxonomy" id="1714359"/>
    <lineage>
        <taxon>Bacteria</taxon>
        <taxon>Pseudomonadati</taxon>
        <taxon>Pseudomonadota</taxon>
        <taxon>Gammaproteobacteria</taxon>
        <taxon>Lysobacterales</taxon>
        <taxon>Lysobacteraceae</taxon>
        <taxon>Luteimonas</taxon>
    </lineage>
</organism>
<feature type="transmembrane region" description="Helical" evidence="1">
    <location>
        <begin position="201"/>
        <end position="220"/>
    </location>
</feature>
<feature type="transmembrane region" description="Helical" evidence="1">
    <location>
        <begin position="107"/>
        <end position="129"/>
    </location>
</feature>
<feature type="transmembrane region" description="Helical" evidence="1">
    <location>
        <begin position="336"/>
        <end position="364"/>
    </location>
</feature>
<comment type="caution">
    <text evidence="2">The sequence shown here is derived from an EMBL/GenBank/DDBJ whole genome shotgun (WGS) entry which is preliminary data.</text>
</comment>
<dbReference type="RefSeq" id="WP_189498278.1">
    <property type="nucleotide sequence ID" value="NZ_BMZT01000009.1"/>
</dbReference>
<accession>A0ABV6SWF8</accession>
<feature type="transmembrane region" description="Helical" evidence="1">
    <location>
        <begin position="267"/>
        <end position="292"/>
    </location>
</feature>
<evidence type="ECO:0000256" key="1">
    <source>
        <dbReference type="SAM" id="Phobius"/>
    </source>
</evidence>
<dbReference type="Proteomes" id="UP001589898">
    <property type="component" value="Unassembled WGS sequence"/>
</dbReference>
<keyword evidence="1" id="KW-0812">Transmembrane</keyword>
<name>A0ABV6SWF8_9GAMM</name>
<reference evidence="2 3" key="1">
    <citation type="submission" date="2024-09" db="EMBL/GenBank/DDBJ databases">
        <authorList>
            <person name="Sun Q."/>
            <person name="Mori K."/>
        </authorList>
    </citation>
    <scope>NUCLEOTIDE SEQUENCE [LARGE SCALE GENOMIC DNA]</scope>
    <source>
        <strain evidence="2 3">KCTC 52403</strain>
    </source>
</reference>
<keyword evidence="1" id="KW-1133">Transmembrane helix</keyword>
<evidence type="ECO:0000313" key="3">
    <source>
        <dbReference type="Proteomes" id="UP001589898"/>
    </source>
</evidence>
<keyword evidence="1" id="KW-0472">Membrane</keyword>
<proteinExistence type="predicted"/>
<feature type="transmembrane region" description="Helical" evidence="1">
    <location>
        <begin position="51"/>
        <end position="69"/>
    </location>
</feature>
<keyword evidence="3" id="KW-1185">Reference proteome</keyword>
<protein>
    <submittedName>
        <fullName evidence="2">Uncharacterized protein</fullName>
    </submittedName>
</protein>
<gene>
    <name evidence="2" type="ORF">ACFFFU_06645</name>
</gene>
<dbReference type="EMBL" id="JBHLTF010000027">
    <property type="protein sequence ID" value="MFC0717424.1"/>
    <property type="molecule type" value="Genomic_DNA"/>
</dbReference>
<sequence>MLDTLFNHRRANGADIVRLPVRDAWEATLALAGGAALALVLAYAASAAGRWHPLAPALLLAVAGTWHGTRLGISLPRRLADVVFARWIRILPLDDGIALAQWRRRSALAVAVHALPSVAVVGAAAAIAGLPPTQLAAVAPLSWSTACATALVVLALNPWQHAGRRTRPGRRRDRLPGLQLLEPARARHLGAWQARRKWTPWTGLVFAAGATGLMAAALAVANARQLAWPVLATALLVSVAFFNTSLDGRVLASPVARLLPLSGPQRVRVLVHPPALASLGLLLVGACSLASIGQLPRTPMPWLALGLAWLALCMARTAACLAGCGRLRTDLEYMALVLGLAMAVQGAGPVGLGAGVAATAALLVRRAARA</sequence>